<dbReference type="InterPro" id="IPR029000">
    <property type="entry name" value="Cyclophilin-like_dom_sf"/>
</dbReference>
<evidence type="ECO:0000313" key="3">
    <source>
        <dbReference type="EMBL" id="CAD6516169.1"/>
    </source>
</evidence>
<dbReference type="Pfam" id="PF18050">
    <property type="entry name" value="Cyclophil_like2"/>
    <property type="match status" value="1"/>
</dbReference>
<dbReference type="SUPFAM" id="SSF50891">
    <property type="entry name" value="Cyclophilin-like"/>
    <property type="match status" value="1"/>
</dbReference>
<sequence length="169" mass="18158">MLAQRISKQVSLIFMSFLILAQVSAAADAADSRSSSSSPRSTINRDQAVGMTKVIIKVAGKELPGTLADNPTAREFASLLPLHIVMDDLFGREKTGPLPRVISTRGPSSDVYNVGEIGYWSPSHDVAIYYHHDGDRIPSPGVINIGRVDSGIETFNVPGSLDVIVERAP</sequence>
<keyword evidence="4" id="KW-1185">Reference proteome</keyword>
<dbReference type="EMBL" id="CAJHCP010000002">
    <property type="protein sequence ID" value="CAD6516169.1"/>
    <property type="molecule type" value="Genomic_DNA"/>
</dbReference>
<keyword evidence="1" id="KW-0732">Signal</keyword>
<organism evidence="3 4">
    <name type="scientific">Paraburkholderia metrosideri</name>
    <dbReference type="NCBI Taxonomy" id="580937"/>
    <lineage>
        <taxon>Bacteria</taxon>
        <taxon>Pseudomonadati</taxon>
        <taxon>Pseudomonadota</taxon>
        <taxon>Betaproteobacteria</taxon>
        <taxon>Burkholderiales</taxon>
        <taxon>Burkholderiaceae</taxon>
        <taxon>Paraburkholderia</taxon>
    </lineage>
</organism>
<feature type="signal peptide" evidence="1">
    <location>
        <begin position="1"/>
        <end position="25"/>
    </location>
</feature>
<reference evidence="3 4" key="1">
    <citation type="submission" date="2020-10" db="EMBL/GenBank/DDBJ databases">
        <authorList>
            <person name="Peeters C."/>
        </authorList>
    </citation>
    <scope>NUCLEOTIDE SEQUENCE [LARGE SCALE GENOMIC DNA]</scope>
    <source>
        <strain evidence="3 4">LMG 28140</strain>
    </source>
</reference>
<name>A0ABM8NBW4_9BURK</name>
<gene>
    <name evidence="3" type="ORF">LMG28140_00726</name>
</gene>
<dbReference type="Gene3D" id="2.40.100.20">
    <property type="match status" value="1"/>
</dbReference>
<evidence type="ECO:0000256" key="1">
    <source>
        <dbReference type="SAM" id="SignalP"/>
    </source>
</evidence>
<evidence type="ECO:0000313" key="4">
    <source>
        <dbReference type="Proteomes" id="UP000598032"/>
    </source>
</evidence>
<dbReference type="InterPro" id="IPR041183">
    <property type="entry name" value="Cyclophilin-like"/>
</dbReference>
<proteinExistence type="predicted"/>
<accession>A0ABM8NBW4</accession>
<protein>
    <recommendedName>
        <fullName evidence="2">Cyclophilin-like domain-containing protein</fullName>
    </recommendedName>
</protein>
<feature type="chain" id="PRO_5046177454" description="Cyclophilin-like domain-containing protein" evidence="1">
    <location>
        <begin position="26"/>
        <end position="169"/>
    </location>
</feature>
<evidence type="ECO:0000259" key="2">
    <source>
        <dbReference type="Pfam" id="PF18050"/>
    </source>
</evidence>
<comment type="caution">
    <text evidence="3">The sequence shown here is derived from an EMBL/GenBank/DDBJ whole genome shotgun (WGS) entry which is preliminary data.</text>
</comment>
<dbReference type="Proteomes" id="UP000598032">
    <property type="component" value="Unassembled WGS sequence"/>
</dbReference>
<feature type="domain" description="Cyclophilin-like" evidence="2">
    <location>
        <begin position="56"/>
        <end position="163"/>
    </location>
</feature>